<feature type="region of interest" description="Disordered" evidence="1">
    <location>
        <begin position="1311"/>
        <end position="1414"/>
    </location>
</feature>
<feature type="compositionally biased region" description="Low complexity" evidence="1">
    <location>
        <begin position="156"/>
        <end position="169"/>
    </location>
</feature>
<feature type="compositionally biased region" description="Low complexity" evidence="1">
    <location>
        <begin position="18"/>
        <end position="33"/>
    </location>
</feature>
<feature type="compositionally biased region" description="Basic and acidic residues" evidence="1">
    <location>
        <begin position="1055"/>
        <end position="1064"/>
    </location>
</feature>
<feature type="compositionally biased region" description="Basic and acidic residues" evidence="1">
    <location>
        <begin position="1102"/>
        <end position="1113"/>
    </location>
</feature>
<feature type="compositionally biased region" description="Polar residues" evidence="1">
    <location>
        <begin position="1122"/>
        <end position="1141"/>
    </location>
</feature>
<evidence type="ECO:0000313" key="4">
    <source>
        <dbReference type="RefSeq" id="XP_017031495.1"/>
    </source>
</evidence>
<feature type="compositionally biased region" description="Low complexity" evidence="1">
    <location>
        <begin position="899"/>
        <end position="910"/>
    </location>
</feature>
<feature type="compositionally biased region" description="Acidic residues" evidence="1">
    <location>
        <begin position="1275"/>
        <end position="1285"/>
    </location>
</feature>
<feature type="compositionally biased region" description="Polar residues" evidence="1">
    <location>
        <begin position="286"/>
        <end position="297"/>
    </location>
</feature>
<feature type="region of interest" description="Disordered" evidence="1">
    <location>
        <begin position="1563"/>
        <end position="1598"/>
    </location>
</feature>
<reference evidence="4 5" key="1">
    <citation type="submission" date="2025-04" db="UniProtKB">
        <authorList>
            <consortium name="RefSeq"/>
        </authorList>
    </citation>
    <scope>IDENTIFICATION</scope>
    <source>
        <strain evidence="6">14028-0561.14</strain>
        <tissue evidence="6">Whole fly</tissue>
    </source>
</reference>
<evidence type="ECO:0000256" key="1">
    <source>
        <dbReference type="SAM" id="MobiDB-lite"/>
    </source>
</evidence>
<name>A0A6P4ISK1_DROKI</name>
<dbReference type="PANTHER" id="PTHR22443:SF18">
    <property type="entry name" value="NON-SPECIFIC LETHAL 1, ISOFORM M"/>
    <property type="match status" value="1"/>
</dbReference>
<feature type="compositionally biased region" description="Basic and acidic residues" evidence="1">
    <location>
        <begin position="1389"/>
        <end position="1407"/>
    </location>
</feature>
<accession>A0A6P4ISK1</accession>
<feature type="compositionally biased region" description="Low complexity" evidence="1">
    <location>
        <begin position="930"/>
        <end position="953"/>
    </location>
</feature>
<protein>
    <submittedName>
        <fullName evidence="4 5">Platelet binding protein GspB isoform X1</fullName>
    </submittedName>
    <submittedName>
        <fullName evidence="6">Pneumococcal serine-rich repeat protein isoform X1</fullName>
    </submittedName>
</protein>
<feature type="compositionally biased region" description="Low complexity" evidence="1">
    <location>
        <begin position="299"/>
        <end position="314"/>
    </location>
</feature>
<feature type="compositionally biased region" description="Basic and acidic residues" evidence="1">
    <location>
        <begin position="1251"/>
        <end position="1262"/>
    </location>
</feature>
<evidence type="ECO:0000313" key="6">
    <source>
        <dbReference type="RefSeq" id="XP_070143193.1"/>
    </source>
</evidence>
<dbReference type="GeneID" id="108081042"/>
<feature type="compositionally biased region" description="Basic and acidic residues" evidence="1">
    <location>
        <begin position="1584"/>
        <end position="1598"/>
    </location>
</feature>
<dbReference type="InterPro" id="IPR029332">
    <property type="entry name" value="PEHE_dom"/>
</dbReference>
<evidence type="ECO:0000259" key="2">
    <source>
        <dbReference type="SMART" id="SM01300"/>
    </source>
</evidence>
<feature type="compositionally biased region" description="Low complexity" evidence="1">
    <location>
        <begin position="395"/>
        <end position="408"/>
    </location>
</feature>
<feature type="region of interest" description="Disordered" evidence="1">
    <location>
        <begin position="270"/>
        <end position="314"/>
    </location>
</feature>
<feature type="domain" description="PEHE" evidence="2">
    <location>
        <begin position="1094"/>
        <end position="1407"/>
    </location>
</feature>
<feature type="compositionally biased region" description="Low complexity" evidence="1">
    <location>
        <begin position="1004"/>
        <end position="1026"/>
    </location>
</feature>
<feature type="compositionally biased region" description="Polar residues" evidence="1">
    <location>
        <begin position="955"/>
        <end position="975"/>
    </location>
</feature>
<dbReference type="OrthoDB" id="6022640at2759"/>
<feature type="region of interest" description="Disordered" evidence="1">
    <location>
        <begin position="1197"/>
        <end position="1224"/>
    </location>
</feature>
<dbReference type="GO" id="GO:0035035">
    <property type="term" value="F:histone acetyltransferase binding"/>
    <property type="evidence" value="ECO:0007669"/>
    <property type="project" value="TreeGrafter"/>
</dbReference>
<feature type="compositionally biased region" description="Gly residues" evidence="1">
    <location>
        <begin position="34"/>
        <end position="44"/>
    </location>
</feature>
<feature type="compositionally biased region" description="Low complexity" evidence="1">
    <location>
        <begin position="45"/>
        <end position="91"/>
    </location>
</feature>
<dbReference type="GO" id="GO:0044545">
    <property type="term" value="C:NSL complex"/>
    <property type="evidence" value="ECO:0007669"/>
    <property type="project" value="TreeGrafter"/>
</dbReference>
<sequence>MAPALTAEPLSPKEKLTSTASPSARSSSSDSGAVAGGGTGGAGPGSVAKKPSTPTPATATTRVTRSREAAAVAAAAAAAAAGGLASSPAATIPQLRSSQPNNKRKSGGNKPSNEPAMGLSTAPTPHSSSSSASAGPSTPDAGVASTSASPAVVEKNNNSSSNTTNTHSSSPKDNSTAQLLADLTINFEEAISAEICLRKTLPEVSLGKEPATTPAAATSSSSTTESPGVSGEAAAEDQSIPAEEELSKIETDNIEERLSQLDGNVIAMSEELLPPPPEPEPPTTPSRQQQTPVNPAQDSPRLQATPQQQQLTPQSTAGSINFLKDGAAGAVLEDQDIEEVLKALKTFDGAHVNPDAICDFFNEVWEEAPPAASMSATAAPASSAPELPDIKPNFSGTSILPSTSSLSTANVSVKQERPWEESHAELEQQQHVITRRIDFLLRRMRKFQARQMCRHASGEVAGILEWSARSSHKTPNPARSATLSEREATVLSIVSGRPDCAFWEEQKKHPLPASQMSSVIRHIGTAARHQQICHTATGTSATLAPSSSWFNSSNSTTLPGKRPRKNQLDTTPGAGTAAAAGLSATGAAAVMTGSSTDPNTPRADDIVPGYDTYVTSELTHVAGLLHTELREVQNAIDSDATESSSGGESADEMVTYNNTQQQSLPIARRAVWRYSKDRAAIALRWSWVCSQLADLEMKIRQYNDLHVELSHSKGEVRLEATVSQSASPANGLKEEPPSDMLCSRARPLVLSEFRKRKLFQTTNMHTISKKAARPSNIKCGCQWPQVPCTLCTGRTDPTAPRELVETMMPANRVALIDAGYHPVLSFASDVSQSVHLEAVARQPDWQYRVMRSQAKAIVKAMWKAERETLASGGSGGHAGSRRPGDAVKRRYIRRKERNNNSNKEAGSGALAAGGGGGSGVGGGDSGNGTGTATTTSSTTPTTTPLVANTAAATGRKQQQQQHPTGVNNSRSQWPDSRQRQRQRHQSPSSTSISAHSGAKKSRKSTNNNSSCNSIQQQQSSGSNINNHHLNGYGDQWGSEQSSSRSRRNSSPTHSHRNERSSERRIRPIYDIDNIVIPYSMAAQTKVEILPYKEIPTPKWRIVDSDSDKAKQSADESAECKLSNGSVPATATSDELSNTRTNALHPPQEQKLLDEQPPKVNGISQKETVVKHNNNNIVNNNNNNNKNGLVNGNAKTAEPKAAAAKQHKVEKKEEKGKKPKLNGNISKNLNAKTAEHLAESTAEIEPPLPKRLKLDKSADEVTKPKANGQAKAPLIEMEEEEYNEEDLSDEAFIARHQRALLEERRRFETFLKFPWSTRSRANRRADSRAESSGANTPDPASPAPHHGGTGADNESIPSPLAHPLEGFNESGELLMGGQSRKARRRTTSSKLKDQTERRSTTPDLRESHALMQQPSLFEPLVFPLSEEVYQHLLAETYATPASIPSTKRAKTKSVSSNCDGSSFTGAGGSSGSRRSSKSKTKLNNGQINGHPMAAKIDVIEDEIERVALEGDGGLSEPEEEDVLLEVEDDDYPKHHLAPLDDEQESTPDAELNLYDSAIDAYLGDQEALEEDMAEDPFEDDDPNDPEWKNRTDGSRSRRI</sequence>
<dbReference type="OMA" id="RAMCRHT"/>
<dbReference type="RefSeq" id="XP_017031496.1">
    <property type="nucleotide sequence ID" value="XM_017176007.1"/>
</dbReference>
<feature type="compositionally biased region" description="Gly residues" evidence="1">
    <location>
        <begin position="911"/>
        <end position="929"/>
    </location>
</feature>
<feature type="compositionally biased region" description="Low complexity" evidence="1">
    <location>
        <begin position="120"/>
        <end position="139"/>
    </location>
</feature>
<feature type="region of interest" description="Disordered" evidence="1">
    <location>
        <begin position="1436"/>
        <end position="1488"/>
    </location>
</feature>
<dbReference type="RefSeq" id="XP_070143193.1">
    <property type="nucleotide sequence ID" value="XM_070287092.1"/>
</dbReference>
<dbReference type="RefSeq" id="XP_017031495.1">
    <property type="nucleotide sequence ID" value="XM_017176006.1"/>
</dbReference>
<dbReference type="SMART" id="SM01300">
    <property type="entry name" value="PEHE"/>
    <property type="match status" value="1"/>
</dbReference>
<feature type="compositionally biased region" description="Acidic residues" evidence="1">
    <location>
        <begin position="1565"/>
        <end position="1583"/>
    </location>
</feature>
<feature type="compositionally biased region" description="Low complexity" evidence="1">
    <location>
        <begin position="546"/>
        <end position="555"/>
    </location>
</feature>
<feature type="compositionally biased region" description="Low complexity" evidence="1">
    <location>
        <begin position="209"/>
        <end position="227"/>
    </location>
</feature>
<feature type="region of interest" description="Disordered" evidence="1">
    <location>
        <begin position="1102"/>
        <end position="1141"/>
    </location>
</feature>
<organism evidence="3 4">
    <name type="scientific">Drosophila kikkawai</name>
    <name type="common">Fruit fly</name>
    <dbReference type="NCBI Taxonomy" id="30033"/>
    <lineage>
        <taxon>Eukaryota</taxon>
        <taxon>Metazoa</taxon>
        <taxon>Ecdysozoa</taxon>
        <taxon>Arthropoda</taxon>
        <taxon>Hexapoda</taxon>
        <taxon>Insecta</taxon>
        <taxon>Pterygota</taxon>
        <taxon>Neoptera</taxon>
        <taxon>Endopterygota</taxon>
        <taxon>Diptera</taxon>
        <taxon>Brachycera</taxon>
        <taxon>Muscomorpha</taxon>
        <taxon>Ephydroidea</taxon>
        <taxon>Drosophilidae</taxon>
        <taxon>Drosophila</taxon>
        <taxon>Sophophora</taxon>
    </lineage>
</organism>
<feature type="region of interest" description="Disordered" evidence="1">
    <location>
        <begin position="376"/>
        <end position="414"/>
    </location>
</feature>
<dbReference type="PANTHER" id="PTHR22443">
    <property type="entry name" value="NON-SPECIFIC LETHAL 1, ISOFORM M"/>
    <property type="match status" value="1"/>
</dbReference>
<feature type="region of interest" description="Disordered" evidence="1">
    <location>
        <begin position="1"/>
        <end position="175"/>
    </location>
</feature>
<proteinExistence type="predicted"/>
<feature type="region of interest" description="Disordered" evidence="1">
    <location>
        <begin position="203"/>
        <end position="252"/>
    </location>
</feature>
<feature type="region of interest" description="Disordered" evidence="1">
    <location>
        <begin position="869"/>
        <end position="1064"/>
    </location>
</feature>
<feature type="compositionally biased region" description="Low complexity" evidence="1">
    <location>
        <begin position="376"/>
        <end position="385"/>
    </location>
</feature>
<feature type="compositionally biased region" description="Low complexity" evidence="1">
    <location>
        <begin position="570"/>
        <end position="580"/>
    </location>
</feature>
<keyword evidence="3" id="KW-1185">Reference proteome</keyword>
<feature type="region of interest" description="Disordered" evidence="1">
    <location>
        <begin position="543"/>
        <end position="580"/>
    </location>
</feature>
<feature type="region of interest" description="Disordered" evidence="1">
    <location>
        <begin position="1527"/>
        <end position="1549"/>
    </location>
</feature>
<gene>
    <name evidence="4 5" type="primary">LOC108081042</name>
    <name evidence="6" type="synonym">nsl1</name>
</gene>
<feature type="compositionally biased region" description="Pro residues" evidence="1">
    <location>
        <begin position="273"/>
        <end position="284"/>
    </location>
</feature>
<dbReference type="InterPro" id="IPR026180">
    <property type="entry name" value="NSL1"/>
</dbReference>
<evidence type="ECO:0000313" key="5">
    <source>
        <dbReference type="RefSeq" id="XP_017031496.1"/>
    </source>
</evidence>
<evidence type="ECO:0000313" key="3">
    <source>
        <dbReference type="Proteomes" id="UP001652661"/>
    </source>
</evidence>
<dbReference type="Proteomes" id="UP001652661">
    <property type="component" value="Chromosome 3R"/>
</dbReference>
<feature type="region of interest" description="Disordered" evidence="1">
    <location>
        <begin position="1237"/>
        <end position="1285"/>
    </location>
</feature>